<sequence>MHSATVFFALAAVVASASAVGIVNDIVAYPAYKYSYGVADKITGDQKSASEVRDGAVTRGSYSLVQPDGVLRTVNYISTPKGGFQAQVINKGVAGHPAVYGVGKGVGIGAGLGGIGLGGARSVVGLGGLGGIGGAGLGLGLGGAGLGLGGLGARSVVGGLGLGIGSGLGGVGLGGAGLGGWGVGGLGLGLGNVGIIG</sequence>
<evidence type="ECO:0000256" key="3">
    <source>
        <dbReference type="SAM" id="SignalP"/>
    </source>
</evidence>
<gene>
    <name evidence="4" type="ORF">ODALV1_LOCUS15667</name>
</gene>
<dbReference type="Pfam" id="PF00379">
    <property type="entry name" value="Chitin_bind_4"/>
    <property type="match status" value="1"/>
</dbReference>
<feature type="signal peptide" evidence="3">
    <location>
        <begin position="1"/>
        <end position="19"/>
    </location>
</feature>
<name>A0ABP1QV93_9HEXA</name>
<dbReference type="Proteomes" id="UP001642540">
    <property type="component" value="Unassembled WGS sequence"/>
</dbReference>
<proteinExistence type="predicted"/>
<feature type="chain" id="PRO_5045863576" evidence="3">
    <location>
        <begin position="20"/>
        <end position="197"/>
    </location>
</feature>
<protein>
    <submittedName>
        <fullName evidence="4">Uncharacterized protein</fullName>
    </submittedName>
</protein>
<dbReference type="PROSITE" id="PS51155">
    <property type="entry name" value="CHIT_BIND_RR_2"/>
    <property type="match status" value="1"/>
</dbReference>
<evidence type="ECO:0000256" key="1">
    <source>
        <dbReference type="ARBA" id="ARBA00022460"/>
    </source>
</evidence>
<evidence type="ECO:0000313" key="5">
    <source>
        <dbReference type="Proteomes" id="UP001642540"/>
    </source>
</evidence>
<keyword evidence="5" id="KW-1185">Reference proteome</keyword>
<evidence type="ECO:0000313" key="4">
    <source>
        <dbReference type="EMBL" id="CAL8112477.1"/>
    </source>
</evidence>
<dbReference type="EMBL" id="CAXLJM020000048">
    <property type="protein sequence ID" value="CAL8112477.1"/>
    <property type="molecule type" value="Genomic_DNA"/>
</dbReference>
<dbReference type="PANTHER" id="PTHR12236">
    <property type="entry name" value="STRUCTURAL CONTITUENT OF CUTICLE"/>
    <property type="match status" value="1"/>
</dbReference>
<accession>A0ABP1QV93</accession>
<organism evidence="4 5">
    <name type="scientific">Orchesella dallaii</name>
    <dbReference type="NCBI Taxonomy" id="48710"/>
    <lineage>
        <taxon>Eukaryota</taxon>
        <taxon>Metazoa</taxon>
        <taxon>Ecdysozoa</taxon>
        <taxon>Arthropoda</taxon>
        <taxon>Hexapoda</taxon>
        <taxon>Collembola</taxon>
        <taxon>Entomobryomorpha</taxon>
        <taxon>Entomobryoidea</taxon>
        <taxon>Orchesellidae</taxon>
        <taxon>Orchesellinae</taxon>
        <taxon>Orchesella</taxon>
    </lineage>
</organism>
<dbReference type="InterPro" id="IPR000618">
    <property type="entry name" value="Insect_cuticle"/>
</dbReference>
<keyword evidence="1 2" id="KW-0193">Cuticle</keyword>
<dbReference type="PANTHER" id="PTHR12236:SF95">
    <property type="entry name" value="CUTICULAR PROTEIN 76BD, ISOFORM C-RELATED"/>
    <property type="match status" value="1"/>
</dbReference>
<reference evidence="4 5" key="1">
    <citation type="submission" date="2024-08" db="EMBL/GenBank/DDBJ databases">
        <authorList>
            <person name="Cucini C."/>
            <person name="Frati F."/>
        </authorList>
    </citation>
    <scope>NUCLEOTIDE SEQUENCE [LARGE SCALE GENOMIC DNA]</scope>
</reference>
<dbReference type="PRINTS" id="PR00947">
    <property type="entry name" value="CUTICLE"/>
</dbReference>
<keyword evidence="3" id="KW-0732">Signal</keyword>
<comment type="caution">
    <text evidence="4">The sequence shown here is derived from an EMBL/GenBank/DDBJ whole genome shotgun (WGS) entry which is preliminary data.</text>
</comment>
<evidence type="ECO:0000256" key="2">
    <source>
        <dbReference type="PROSITE-ProRule" id="PRU00497"/>
    </source>
</evidence>
<dbReference type="InterPro" id="IPR051217">
    <property type="entry name" value="Insect_Cuticle_Struc_Prot"/>
</dbReference>